<dbReference type="EMBL" id="CP024923">
    <property type="protein sequence ID" value="ATY34313.1"/>
    <property type="molecule type" value="Genomic_DNA"/>
</dbReference>
<evidence type="ECO:0000313" key="3">
    <source>
        <dbReference type="Proteomes" id="UP000229081"/>
    </source>
</evidence>
<sequence>MAVARGLATTSDDRLSRDADHESFAGEESHMREDPNDPLISRGSSLMEAEVDGEMVALHVESGACYGFNATAYRIWQLSEEPVRLSDLCAALASQYQVDAVTCERDVRVLLTDLTRDGLVRLSQV</sequence>
<dbReference type="InterPro" id="IPR008792">
    <property type="entry name" value="PQQD"/>
</dbReference>
<dbReference type="Proteomes" id="UP000229081">
    <property type="component" value="Chromosome"/>
</dbReference>
<evidence type="ECO:0000256" key="1">
    <source>
        <dbReference type="SAM" id="MobiDB-lite"/>
    </source>
</evidence>
<dbReference type="KEGG" id="sphc:CVN68_22060"/>
<evidence type="ECO:0008006" key="4">
    <source>
        <dbReference type="Google" id="ProtNLM"/>
    </source>
</evidence>
<gene>
    <name evidence="2" type="ORF">CVN68_22060</name>
</gene>
<proteinExistence type="predicted"/>
<evidence type="ECO:0000313" key="2">
    <source>
        <dbReference type="EMBL" id="ATY34313.1"/>
    </source>
</evidence>
<feature type="region of interest" description="Disordered" evidence="1">
    <location>
        <begin position="1"/>
        <end position="42"/>
    </location>
</feature>
<name>A0A2K8MKB5_9SPHN</name>
<dbReference type="Pfam" id="PF05402">
    <property type="entry name" value="PqqD"/>
    <property type="match status" value="1"/>
</dbReference>
<dbReference type="AlphaFoldDB" id="A0A2K8MKB5"/>
<protein>
    <recommendedName>
        <fullName evidence="4">PqqD family protein</fullName>
    </recommendedName>
</protein>
<keyword evidence="3" id="KW-1185">Reference proteome</keyword>
<organism evidence="2 3">
    <name type="scientific">Sphingomonas psychrotolerans</name>
    <dbReference type="NCBI Taxonomy" id="1327635"/>
    <lineage>
        <taxon>Bacteria</taxon>
        <taxon>Pseudomonadati</taxon>
        <taxon>Pseudomonadota</taxon>
        <taxon>Alphaproteobacteria</taxon>
        <taxon>Sphingomonadales</taxon>
        <taxon>Sphingomonadaceae</taxon>
        <taxon>Sphingomonas</taxon>
    </lineage>
</organism>
<reference evidence="2 3" key="1">
    <citation type="submission" date="2017-11" db="EMBL/GenBank/DDBJ databases">
        <title>Complete genome sequence of Sphingomonas sp. Strain Cra20, a psychrotolerant potential plant growth promoting rhizobacteria.</title>
        <authorList>
            <person name="Luo Y."/>
        </authorList>
    </citation>
    <scope>NUCLEOTIDE SEQUENCE [LARGE SCALE GENOMIC DNA]</scope>
    <source>
        <strain evidence="2 3">Cra20</strain>
    </source>
</reference>
<feature type="compositionally biased region" description="Basic and acidic residues" evidence="1">
    <location>
        <begin position="11"/>
        <end position="35"/>
    </location>
</feature>
<dbReference type="Gene3D" id="1.10.10.1150">
    <property type="entry name" value="Coenzyme PQQ synthesis protein D (PqqD)"/>
    <property type="match status" value="1"/>
</dbReference>
<dbReference type="InterPro" id="IPR041881">
    <property type="entry name" value="PqqD_sf"/>
</dbReference>
<accession>A0A2K8MKB5</accession>